<reference evidence="2 3" key="1">
    <citation type="submission" date="2019-06" db="EMBL/GenBank/DDBJ databases">
        <title>A chromosomal-level reference genome of Carpinus fangiana (Coryloideae, Betulaceae).</title>
        <authorList>
            <person name="Yang X."/>
            <person name="Wang Z."/>
            <person name="Zhang L."/>
            <person name="Hao G."/>
            <person name="Liu J."/>
            <person name="Yang Y."/>
        </authorList>
    </citation>
    <scope>NUCLEOTIDE SEQUENCE [LARGE SCALE GENOMIC DNA]</scope>
    <source>
        <strain evidence="2">Cfa_2016G</strain>
        <tissue evidence="2">Leaf</tissue>
    </source>
</reference>
<gene>
    <name evidence="2" type="ORF">FH972_021671</name>
</gene>
<dbReference type="EMBL" id="VIBQ01000010">
    <property type="protein sequence ID" value="KAB8338726.1"/>
    <property type="molecule type" value="Genomic_DNA"/>
</dbReference>
<name>A0A5N6KPZ2_9ROSI</name>
<protein>
    <submittedName>
        <fullName evidence="2">Uncharacterized protein</fullName>
    </submittedName>
</protein>
<dbReference type="AlphaFoldDB" id="A0A5N6KPZ2"/>
<feature type="compositionally biased region" description="Basic and acidic residues" evidence="1">
    <location>
        <begin position="70"/>
        <end position="82"/>
    </location>
</feature>
<sequence>MQWLACLDDPIVNEVLSSARLQWPHGGGGCGHVEVVQVGRGSSWRATGGYERLHGDHARGPEGETAEEQSDVKPRGDRETGGKKLPVGANHELRCAARIPCGSAVAHHSSHDKKSVDASRLLAMPSTSAVSPVTPGGACVPPQTSRLPAAWGPPRLVENDLGKGRCRRSKIEAAGGESRLQSTAAQHQGKMHKAWLAPPHSDCRWFTGSRAVCGQHHPCCLTRQRTVWPAGSLLPVHVVLDWVHMSQDW</sequence>
<evidence type="ECO:0000313" key="2">
    <source>
        <dbReference type="EMBL" id="KAB8338726.1"/>
    </source>
</evidence>
<feature type="region of interest" description="Disordered" evidence="1">
    <location>
        <begin position="127"/>
        <end position="154"/>
    </location>
</feature>
<feature type="region of interest" description="Disordered" evidence="1">
    <location>
        <begin position="46"/>
        <end position="89"/>
    </location>
</feature>
<proteinExistence type="predicted"/>
<feature type="compositionally biased region" description="Basic and acidic residues" evidence="1">
    <location>
        <begin position="51"/>
        <end position="62"/>
    </location>
</feature>
<keyword evidence="3" id="KW-1185">Reference proteome</keyword>
<dbReference type="Proteomes" id="UP000327013">
    <property type="component" value="Unassembled WGS sequence"/>
</dbReference>
<evidence type="ECO:0000256" key="1">
    <source>
        <dbReference type="SAM" id="MobiDB-lite"/>
    </source>
</evidence>
<accession>A0A5N6KPZ2</accession>
<comment type="caution">
    <text evidence="2">The sequence shown here is derived from an EMBL/GenBank/DDBJ whole genome shotgun (WGS) entry which is preliminary data.</text>
</comment>
<evidence type="ECO:0000313" key="3">
    <source>
        <dbReference type="Proteomes" id="UP000327013"/>
    </source>
</evidence>
<organism evidence="2 3">
    <name type="scientific">Carpinus fangiana</name>
    <dbReference type="NCBI Taxonomy" id="176857"/>
    <lineage>
        <taxon>Eukaryota</taxon>
        <taxon>Viridiplantae</taxon>
        <taxon>Streptophyta</taxon>
        <taxon>Embryophyta</taxon>
        <taxon>Tracheophyta</taxon>
        <taxon>Spermatophyta</taxon>
        <taxon>Magnoliopsida</taxon>
        <taxon>eudicotyledons</taxon>
        <taxon>Gunneridae</taxon>
        <taxon>Pentapetalae</taxon>
        <taxon>rosids</taxon>
        <taxon>fabids</taxon>
        <taxon>Fagales</taxon>
        <taxon>Betulaceae</taxon>
        <taxon>Carpinus</taxon>
    </lineage>
</organism>